<organism evidence="3 4">
    <name type="scientific">Portunus trituberculatus</name>
    <name type="common">Swimming crab</name>
    <name type="synonym">Neptunus trituberculatus</name>
    <dbReference type="NCBI Taxonomy" id="210409"/>
    <lineage>
        <taxon>Eukaryota</taxon>
        <taxon>Metazoa</taxon>
        <taxon>Ecdysozoa</taxon>
        <taxon>Arthropoda</taxon>
        <taxon>Crustacea</taxon>
        <taxon>Multicrustacea</taxon>
        <taxon>Malacostraca</taxon>
        <taxon>Eumalacostraca</taxon>
        <taxon>Eucarida</taxon>
        <taxon>Decapoda</taxon>
        <taxon>Pleocyemata</taxon>
        <taxon>Brachyura</taxon>
        <taxon>Eubrachyura</taxon>
        <taxon>Portunoidea</taxon>
        <taxon>Portunidae</taxon>
        <taxon>Portuninae</taxon>
        <taxon>Portunus</taxon>
    </lineage>
</organism>
<dbReference type="EMBL" id="VSRR010023076">
    <property type="protein sequence ID" value="MPC65219.1"/>
    <property type="molecule type" value="Genomic_DNA"/>
</dbReference>
<dbReference type="OrthoDB" id="6379547at2759"/>
<dbReference type="PANTHER" id="PTHR47163:SF2">
    <property type="entry name" value="SI:DKEY-17M8.2"/>
    <property type="match status" value="1"/>
</dbReference>
<feature type="compositionally biased region" description="Basic and acidic residues" evidence="1">
    <location>
        <begin position="18"/>
        <end position="28"/>
    </location>
</feature>
<feature type="region of interest" description="Disordered" evidence="1">
    <location>
        <begin position="1"/>
        <end position="29"/>
    </location>
</feature>
<feature type="domain" description="ISXO2-like transposase" evidence="2">
    <location>
        <begin position="5"/>
        <end position="94"/>
    </location>
</feature>
<comment type="caution">
    <text evidence="3">The sequence shown here is derived from an EMBL/GenBank/DDBJ whole genome shotgun (WGS) entry which is preliminary data.</text>
</comment>
<gene>
    <name evidence="3" type="ORF">E2C01_059351</name>
</gene>
<name>A0A5B7H5U6_PORTR</name>
<dbReference type="Proteomes" id="UP000324222">
    <property type="component" value="Unassembled WGS sequence"/>
</dbReference>
<evidence type="ECO:0000313" key="4">
    <source>
        <dbReference type="Proteomes" id="UP000324222"/>
    </source>
</evidence>
<sequence length="106" mass="12340">MLNGDNAPLSEDSDAEQENNRNHGRRIDGPWVFGLKQDSDCQYFWVEWRDRNTLIPIIERECAYGSMIHSDEWPNYSNLDAMGYQHFTVNHQQHFMDPVTGAHTGN</sequence>
<proteinExistence type="predicted"/>
<protein>
    <recommendedName>
        <fullName evidence="2">ISXO2-like transposase domain-containing protein</fullName>
    </recommendedName>
</protein>
<accession>A0A5B7H5U6</accession>
<evidence type="ECO:0000259" key="2">
    <source>
        <dbReference type="Pfam" id="PF12762"/>
    </source>
</evidence>
<reference evidence="3 4" key="1">
    <citation type="submission" date="2019-05" db="EMBL/GenBank/DDBJ databases">
        <title>Another draft genome of Portunus trituberculatus and its Hox gene families provides insights of decapod evolution.</title>
        <authorList>
            <person name="Jeong J.-H."/>
            <person name="Song I."/>
            <person name="Kim S."/>
            <person name="Choi T."/>
            <person name="Kim D."/>
            <person name="Ryu S."/>
            <person name="Kim W."/>
        </authorList>
    </citation>
    <scope>NUCLEOTIDE SEQUENCE [LARGE SCALE GENOMIC DNA]</scope>
    <source>
        <tissue evidence="3">Muscle</tissue>
    </source>
</reference>
<evidence type="ECO:0000313" key="3">
    <source>
        <dbReference type="EMBL" id="MPC65219.1"/>
    </source>
</evidence>
<keyword evidence="4" id="KW-1185">Reference proteome</keyword>
<evidence type="ECO:0000256" key="1">
    <source>
        <dbReference type="SAM" id="MobiDB-lite"/>
    </source>
</evidence>
<dbReference type="InterPro" id="IPR024445">
    <property type="entry name" value="Tnp_ISXO2-like"/>
</dbReference>
<dbReference type="AlphaFoldDB" id="A0A5B7H5U6"/>
<dbReference type="PANTHER" id="PTHR47163">
    <property type="entry name" value="DDE_TNP_IS1595 DOMAIN-CONTAINING PROTEIN"/>
    <property type="match status" value="1"/>
</dbReference>
<dbReference type="InterPro" id="IPR053164">
    <property type="entry name" value="IS1016-like_transposase"/>
</dbReference>
<dbReference type="Pfam" id="PF12762">
    <property type="entry name" value="DDE_Tnp_IS1595"/>
    <property type="match status" value="1"/>
</dbReference>